<dbReference type="OrthoDB" id="9810297at2"/>
<dbReference type="AlphaFoldDB" id="A0A545UBI2"/>
<dbReference type="Gene3D" id="3.40.50.150">
    <property type="entry name" value="Vaccinia Virus protein VP39"/>
    <property type="match status" value="1"/>
</dbReference>
<evidence type="ECO:0000256" key="4">
    <source>
        <dbReference type="ARBA" id="ARBA00022691"/>
    </source>
</evidence>
<dbReference type="GO" id="GO:0008173">
    <property type="term" value="F:RNA methyltransferase activity"/>
    <property type="evidence" value="ECO:0007669"/>
    <property type="project" value="InterPro"/>
</dbReference>
<dbReference type="PROSITE" id="PS51686">
    <property type="entry name" value="SAM_MT_RSMB_NOP"/>
    <property type="match status" value="1"/>
</dbReference>
<name>A0A545UBI2_9GAMM</name>
<keyword evidence="9" id="KW-1185">Reference proteome</keyword>
<sequence>MSLNQLPDAFVHRLERIIPPAHWETTVAGLQRQLPPCFRVNTLRAAVDQVLGELQQQGIDLASVNWRADSFVVADTQRQALTHSRAFAEGRIYIQNLSSIFTAQALAALPGEEVLDLAAAPGGKTLVLACAMENRGRIAAVESVKSRFFRLKHNIDLHGATLVECYLKDGRQVGRQVPGRFDRVLLDAPCSSEARFYTADPDSYKYWSEKKVKEMQRKQKQLLHSALLALKPGGTLVYSTCSFAPEENEMVLDRQLRKWGDGLTVCDLDTPFANCQPGLTEWNRKSLDPRLSRAVRILPSATMEGFFLCVLRKTAE</sequence>
<keyword evidence="5 6" id="KW-0694">RNA-binding</keyword>
<protein>
    <submittedName>
        <fullName evidence="8">RsmB/NOP family class I SAM-dependent RNA methyltransferase</fullName>
    </submittedName>
</protein>
<dbReference type="Pfam" id="PF01189">
    <property type="entry name" value="Methyltr_RsmB-F"/>
    <property type="match status" value="1"/>
</dbReference>
<keyword evidence="3 6" id="KW-0808">Transferase</keyword>
<accession>A0A545UBI2</accession>
<evidence type="ECO:0000256" key="1">
    <source>
        <dbReference type="ARBA" id="ARBA00022490"/>
    </source>
</evidence>
<dbReference type="Pfam" id="PF17125">
    <property type="entry name" value="Methyltr_RsmF_N"/>
    <property type="match status" value="1"/>
</dbReference>
<dbReference type="EMBL" id="VHSG01000001">
    <property type="protein sequence ID" value="TQV86817.1"/>
    <property type="molecule type" value="Genomic_DNA"/>
</dbReference>
<dbReference type="GO" id="GO:0001510">
    <property type="term" value="P:RNA methylation"/>
    <property type="evidence" value="ECO:0007669"/>
    <property type="project" value="InterPro"/>
</dbReference>
<feature type="binding site" evidence="6">
    <location>
        <position position="142"/>
    </location>
    <ligand>
        <name>S-adenosyl-L-methionine</name>
        <dbReference type="ChEBI" id="CHEBI:59789"/>
    </ligand>
</feature>
<feature type="binding site" evidence="6">
    <location>
        <position position="187"/>
    </location>
    <ligand>
        <name>S-adenosyl-L-methionine</name>
        <dbReference type="ChEBI" id="CHEBI:59789"/>
    </ligand>
</feature>
<evidence type="ECO:0000313" key="8">
    <source>
        <dbReference type="EMBL" id="TQV86817.1"/>
    </source>
</evidence>
<dbReference type="Proteomes" id="UP000319732">
    <property type="component" value="Unassembled WGS sequence"/>
</dbReference>
<evidence type="ECO:0000256" key="5">
    <source>
        <dbReference type="ARBA" id="ARBA00022884"/>
    </source>
</evidence>
<dbReference type="Gene3D" id="3.30.70.1170">
    <property type="entry name" value="Sun protein, domain 3"/>
    <property type="match status" value="1"/>
</dbReference>
<evidence type="ECO:0000256" key="3">
    <source>
        <dbReference type="ARBA" id="ARBA00022679"/>
    </source>
</evidence>
<feature type="binding site" evidence="6">
    <location>
        <begin position="118"/>
        <end position="124"/>
    </location>
    <ligand>
        <name>S-adenosyl-L-methionine</name>
        <dbReference type="ChEBI" id="CHEBI:59789"/>
    </ligand>
</feature>
<dbReference type="CDD" id="cd02440">
    <property type="entry name" value="AdoMet_MTases"/>
    <property type="match status" value="1"/>
</dbReference>
<dbReference type="PRINTS" id="PR02008">
    <property type="entry name" value="RCMTFAMILY"/>
</dbReference>
<keyword evidence="4 6" id="KW-0949">S-adenosyl-L-methionine</keyword>
<feature type="active site" description="Nucleophile" evidence="6">
    <location>
        <position position="241"/>
    </location>
</feature>
<dbReference type="InterPro" id="IPR001678">
    <property type="entry name" value="MeTrfase_RsmB-F_NOP2_dom"/>
</dbReference>
<comment type="caution">
    <text evidence="8">The sequence shown here is derived from an EMBL/GenBank/DDBJ whole genome shotgun (WGS) entry which is preliminary data.</text>
</comment>
<comment type="similarity">
    <text evidence="6">Belongs to the class I-like SAM-binding methyltransferase superfamily. RsmB/NOP family.</text>
</comment>
<feature type="binding site" evidence="6">
    <location>
        <position position="169"/>
    </location>
    <ligand>
        <name>S-adenosyl-L-methionine</name>
        <dbReference type="ChEBI" id="CHEBI:59789"/>
    </ligand>
</feature>
<dbReference type="RefSeq" id="WP_142902184.1">
    <property type="nucleotide sequence ID" value="NZ_ML660087.1"/>
</dbReference>
<dbReference type="InterPro" id="IPR029063">
    <property type="entry name" value="SAM-dependent_MTases_sf"/>
</dbReference>
<dbReference type="InterPro" id="IPR031341">
    <property type="entry name" value="Methyltr_RsmF_N"/>
</dbReference>
<keyword evidence="2 6" id="KW-0489">Methyltransferase</keyword>
<evidence type="ECO:0000259" key="7">
    <source>
        <dbReference type="PROSITE" id="PS51686"/>
    </source>
</evidence>
<dbReference type="InterPro" id="IPR023267">
    <property type="entry name" value="RCMT"/>
</dbReference>
<proteinExistence type="inferred from homology"/>
<dbReference type="SUPFAM" id="SSF53335">
    <property type="entry name" value="S-adenosyl-L-methionine-dependent methyltransferases"/>
    <property type="match status" value="1"/>
</dbReference>
<reference evidence="8 9" key="1">
    <citation type="submission" date="2019-06" db="EMBL/GenBank/DDBJ databases">
        <title>Whole genome sequence for Cellvibrionaceae sp. R142.</title>
        <authorList>
            <person name="Wang G."/>
        </authorList>
    </citation>
    <scope>NUCLEOTIDE SEQUENCE [LARGE SCALE GENOMIC DNA]</scope>
    <source>
        <strain evidence="8 9">R142</strain>
    </source>
</reference>
<gene>
    <name evidence="8" type="ORF">FKG94_00285</name>
</gene>
<keyword evidence="1" id="KW-0963">Cytoplasm</keyword>
<evidence type="ECO:0000256" key="6">
    <source>
        <dbReference type="PROSITE-ProRule" id="PRU01023"/>
    </source>
</evidence>
<feature type="domain" description="SAM-dependent MTase RsmB/NOP-type" evidence="7">
    <location>
        <begin position="26"/>
        <end position="314"/>
    </location>
</feature>
<evidence type="ECO:0000256" key="2">
    <source>
        <dbReference type="ARBA" id="ARBA00022603"/>
    </source>
</evidence>
<dbReference type="PANTHER" id="PTHR22807:SF61">
    <property type="entry name" value="NOL1_NOP2_SUN FAMILY PROTEIN _ ANTITERMINATION NUSB DOMAIN-CONTAINING PROTEIN"/>
    <property type="match status" value="1"/>
</dbReference>
<organism evidence="8 9">
    <name type="scientific">Exilibacterium tricleocarpae</name>
    <dbReference type="NCBI Taxonomy" id="2591008"/>
    <lineage>
        <taxon>Bacteria</taxon>
        <taxon>Pseudomonadati</taxon>
        <taxon>Pseudomonadota</taxon>
        <taxon>Gammaproteobacteria</taxon>
        <taxon>Cellvibrionales</taxon>
        <taxon>Cellvibrionaceae</taxon>
        <taxon>Exilibacterium</taxon>
    </lineage>
</organism>
<evidence type="ECO:0000313" key="9">
    <source>
        <dbReference type="Proteomes" id="UP000319732"/>
    </source>
</evidence>
<dbReference type="PANTHER" id="PTHR22807">
    <property type="entry name" value="NOP2 YEAST -RELATED NOL1/NOP2/FMU SUN DOMAIN-CONTAINING"/>
    <property type="match status" value="1"/>
</dbReference>
<dbReference type="InterPro" id="IPR049560">
    <property type="entry name" value="MeTrfase_RsmB-F_NOP2_cat"/>
</dbReference>
<dbReference type="GO" id="GO:0003723">
    <property type="term" value="F:RNA binding"/>
    <property type="evidence" value="ECO:0007669"/>
    <property type="project" value="UniProtKB-UniRule"/>
</dbReference>